<dbReference type="EMBL" id="OU466861">
    <property type="protein sequence ID" value="CAH2064657.1"/>
    <property type="molecule type" value="Genomic_DNA"/>
</dbReference>
<proteinExistence type="predicted"/>
<feature type="compositionally biased region" description="Polar residues" evidence="1">
    <location>
        <begin position="158"/>
        <end position="169"/>
    </location>
</feature>
<dbReference type="Proteomes" id="UP000836841">
    <property type="component" value="Chromosome 5"/>
</dbReference>
<feature type="region of interest" description="Disordered" evidence="1">
    <location>
        <begin position="20"/>
        <end position="53"/>
    </location>
</feature>
<dbReference type="AlphaFoldDB" id="A0AAU9SIR2"/>
<sequence>MGKTGGSSWFTAVKNVFRSPEKKCPRRRDRRQGNDLVEDDEDEQQQQTKRGKRRWLFKKASSDSCATDVAINIKDASKFNYAAVDAFAAEDTEKTASPAAREAVFFGRTSVYLKRHLAAILIQTAFRGCLVANSTLYTFSIRIFSGTKGVQGPKRSCDTTSPSERPQRA</sequence>
<organism evidence="2 3">
    <name type="scientific">Thlaspi arvense</name>
    <name type="common">Field penny-cress</name>
    <dbReference type="NCBI Taxonomy" id="13288"/>
    <lineage>
        <taxon>Eukaryota</taxon>
        <taxon>Viridiplantae</taxon>
        <taxon>Streptophyta</taxon>
        <taxon>Embryophyta</taxon>
        <taxon>Tracheophyta</taxon>
        <taxon>Spermatophyta</taxon>
        <taxon>Magnoliopsida</taxon>
        <taxon>eudicotyledons</taxon>
        <taxon>Gunneridae</taxon>
        <taxon>Pentapetalae</taxon>
        <taxon>rosids</taxon>
        <taxon>malvids</taxon>
        <taxon>Brassicales</taxon>
        <taxon>Brassicaceae</taxon>
        <taxon>Thlaspideae</taxon>
        <taxon>Thlaspi</taxon>
    </lineage>
</organism>
<reference evidence="2 3" key="1">
    <citation type="submission" date="2022-03" db="EMBL/GenBank/DDBJ databases">
        <authorList>
            <person name="Nunn A."/>
            <person name="Chopra R."/>
            <person name="Nunn A."/>
            <person name="Contreras Garrido A."/>
        </authorList>
    </citation>
    <scope>NUCLEOTIDE SEQUENCE [LARGE SCALE GENOMIC DNA]</scope>
</reference>
<evidence type="ECO:0000313" key="2">
    <source>
        <dbReference type="EMBL" id="CAH2064657.1"/>
    </source>
</evidence>
<accession>A0AAU9SIR2</accession>
<name>A0AAU9SIR2_THLAR</name>
<protein>
    <submittedName>
        <fullName evidence="2">Uncharacterized protein</fullName>
    </submittedName>
</protein>
<gene>
    <name evidence="2" type="ORF">TAV2_LOCUS16560</name>
</gene>
<evidence type="ECO:0000256" key="1">
    <source>
        <dbReference type="SAM" id="MobiDB-lite"/>
    </source>
</evidence>
<keyword evidence="3" id="KW-1185">Reference proteome</keyword>
<feature type="region of interest" description="Disordered" evidence="1">
    <location>
        <begin position="148"/>
        <end position="169"/>
    </location>
</feature>
<evidence type="ECO:0000313" key="3">
    <source>
        <dbReference type="Proteomes" id="UP000836841"/>
    </source>
</evidence>